<gene>
    <name evidence="1" type="ORF">EIP91_009200</name>
</gene>
<dbReference type="OrthoDB" id="3270891at2759"/>
<organism evidence="1 2">
    <name type="scientific">Steccherinum ochraceum</name>
    <dbReference type="NCBI Taxonomy" id="92696"/>
    <lineage>
        <taxon>Eukaryota</taxon>
        <taxon>Fungi</taxon>
        <taxon>Dikarya</taxon>
        <taxon>Basidiomycota</taxon>
        <taxon>Agaricomycotina</taxon>
        <taxon>Agaricomycetes</taxon>
        <taxon>Polyporales</taxon>
        <taxon>Steccherinaceae</taxon>
        <taxon>Steccherinum</taxon>
    </lineage>
</organism>
<dbReference type="AlphaFoldDB" id="A0A4R0RXS8"/>
<protein>
    <submittedName>
        <fullName evidence="1">Uncharacterized protein</fullName>
    </submittedName>
</protein>
<evidence type="ECO:0000313" key="1">
    <source>
        <dbReference type="EMBL" id="TCD68978.1"/>
    </source>
</evidence>
<dbReference type="EMBL" id="RWJN01000052">
    <property type="protein sequence ID" value="TCD68978.1"/>
    <property type="molecule type" value="Genomic_DNA"/>
</dbReference>
<keyword evidence="2" id="KW-1185">Reference proteome</keyword>
<evidence type="ECO:0000313" key="2">
    <source>
        <dbReference type="Proteomes" id="UP000292702"/>
    </source>
</evidence>
<proteinExistence type="predicted"/>
<name>A0A4R0RXS8_9APHY</name>
<reference evidence="1 2" key="1">
    <citation type="submission" date="2018-11" db="EMBL/GenBank/DDBJ databases">
        <title>Genome assembly of Steccherinum ochraceum LE-BIN_3174, the white-rot fungus of the Steccherinaceae family (The Residual Polyporoid clade, Polyporales, Basidiomycota).</title>
        <authorList>
            <person name="Fedorova T.V."/>
            <person name="Glazunova O.A."/>
            <person name="Landesman E.O."/>
            <person name="Moiseenko K.V."/>
            <person name="Psurtseva N.V."/>
            <person name="Savinova O.S."/>
            <person name="Shakhova N.V."/>
            <person name="Tyazhelova T.V."/>
            <person name="Vasina D.V."/>
        </authorList>
    </citation>
    <scope>NUCLEOTIDE SEQUENCE [LARGE SCALE GENOMIC DNA]</scope>
    <source>
        <strain evidence="1 2">LE-BIN_3174</strain>
    </source>
</reference>
<dbReference type="Proteomes" id="UP000292702">
    <property type="component" value="Unassembled WGS sequence"/>
</dbReference>
<sequence length="811" mass="90538">MANTGTLFQPLPQPPALKTRLDVPDMIIPPLPVELVDTITVAVTEYSKYDKSVLRAMSLACRTWSSVVQRRLFERLLVKVEKLVDLVDFLQGESDNNALSTHVREIQLYTPVAYRVRDGETPLSLLSALMSKLPHLRSLALLGFPFVIPDSQDLLNTLFTMRKISVHFMPGAEGSLQDFIAFLDIFSDVEELRISGLEWGGDIWSNDCSTASGIREYFQAENLCIQTRIKAVVVNSLHESAELMVLELIRRGPSTHSLTSMKISGGSWEAFAVLSDLLQKAGESITNFQFDIYECTGIEIAVWRENEKKIAACTSLRTINLIMHIVDTTRSGITLEDCAWSRILSFLINTPFSGAYGDSSLNNPLPRLLRRGLVGLQQGINRPLSPPIPKTRFDVPDMNIPPLPVELIDAIARAVTDYSFFDKSVLRAMSLACRAWVHVAHQYLFERLWIKEEKLVSLVEFLESESDNNALSVHIRRPQIYTARRDEDQGTPLSLLSAVMLKLPQLQSLALVGFPFASPPDPKALPATRFTMKKIYIEFYPASEGSSRDFIAFLDLFSDVEQLRMSALNWGEESWGYAPALVLPRIREHFQAHNVSVQTRIKNLEIAAEDPNAELMVLEMVRRGPSVHTLTGIKVSGEYLNNFVALADLLQDAGASITNLQLGINEDIGTEMAVWRENEKKVAACTSLRIIKLDTYAVESIPHDMEGCAWACILSFLSNVPPSLEELHVDLGGNHEHFMQVFAAVEGKMRLDTILGRFSNLRQVTLSLAFQAREGGLLKKRAVRTVVNMLEQALKGTASRGLLKLDVATSD</sequence>
<comment type="caution">
    <text evidence="1">The sequence shown here is derived from an EMBL/GenBank/DDBJ whole genome shotgun (WGS) entry which is preliminary data.</text>
</comment>
<accession>A0A4R0RXS8</accession>